<reference evidence="6" key="1">
    <citation type="submission" date="2022-07" db="EMBL/GenBank/DDBJ databases">
        <title>Fungi with potential for degradation of polypropylene.</title>
        <authorList>
            <person name="Gostincar C."/>
        </authorList>
    </citation>
    <scope>NUCLEOTIDE SEQUENCE</scope>
    <source>
        <strain evidence="6">EXF-13287</strain>
    </source>
</reference>
<dbReference type="PANTHER" id="PTHR31465:SF34">
    <property type="entry name" value="DOMAIN PROTEIN, PUTATIVE (AFU_ORTHOLOGUE AFUA_3G00480)-RELATED"/>
    <property type="match status" value="1"/>
</dbReference>
<dbReference type="InterPro" id="IPR007568">
    <property type="entry name" value="RTA1"/>
</dbReference>
<feature type="transmembrane region" description="Helical" evidence="5">
    <location>
        <begin position="79"/>
        <end position="104"/>
    </location>
</feature>
<feature type="transmembrane region" description="Helical" evidence="5">
    <location>
        <begin position="165"/>
        <end position="184"/>
    </location>
</feature>
<keyword evidence="2 5" id="KW-0812">Transmembrane</keyword>
<sequence>MANGEPVPGSLFVYAPNQVAPVIFAVLYGLSAIGHVWQCYHYKSFKLIGLHPLCAVLFTAGYALREFGAFNYLYNTRNLMVFIFSQVFIFVCPPLLELANYHVLGRILHYVPHLAPIPPSRVESIFGGLLALVEALNALGVSLSANPSSKPTTQELGSNLTIAALSIQLGVIVIFVAIASIFHWRCAKANIRARAVSTPLATLYVSMALILVRCIYRLVEHMGNTAVKLSDPESLKRLSPILRYEWYFYVFEATLMLLNSALWNVWNPGRYMPRNSRVYLARDGVTELEDSSKSRKQPLLVTIGSVFTFGILGAVHRKRQARKQTFGELQDYSGSHRRLVSDPS</sequence>
<proteinExistence type="predicted"/>
<evidence type="ECO:0000256" key="5">
    <source>
        <dbReference type="SAM" id="Phobius"/>
    </source>
</evidence>
<accession>A0AA38S016</accession>
<evidence type="ECO:0000256" key="3">
    <source>
        <dbReference type="ARBA" id="ARBA00022989"/>
    </source>
</evidence>
<evidence type="ECO:0000313" key="7">
    <source>
        <dbReference type="Proteomes" id="UP001174691"/>
    </source>
</evidence>
<dbReference type="PANTHER" id="PTHR31465">
    <property type="entry name" value="PROTEIN RTA1-RELATED"/>
    <property type="match status" value="1"/>
</dbReference>
<feature type="transmembrane region" description="Helical" evidence="5">
    <location>
        <begin position="298"/>
        <end position="315"/>
    </location>
</feature>
<feature type="transmembrane region" description="Helical" evidence="5">
    <location>
        <begin position="246"/>
        <end position="266"/>
    </location>
</feature>
<organism evidence="6 7">
    <name type="scientific">Coniochaeta hoffmannii</name>
    <dbReference type="NCBI Taxonomy" id="91930"/>
    <lineage>
        <taxon>Eukaryota</taxon>
        <taxon>Fungi</taxon>
        <taxon>Dikarya</taxon>
        <taxon>Ascomycota</taxon>
        <taxon>Pezizomycotina</taxon>
        <taxon>Sordariomycetes</taxon>
        <taxon>Sordariomycetidae</taxon>
        <taxon>Coniochaetales</taxon>
        <taxon>Coniochaetaceae</taxon>
        <taxon>Coniochaeta</taxon>
    </lineage>
</organism>
<feature type="transmembrane region" description="Helical" evidence="5">
    <location>
        <begin position="20"/>
        <end position="40"/>
    </location>
</feature>
<gene>
    <name evidence="6" type="ORF">NKR19_g4904</name>
</gene>
<dbReference type="GO" id="GO:0016020">
    <property type="term" value="C:membrane"/>
    <property type="evidence" value="ECO:0007669"/>
    <property type="project" value="UniProtKB-SubCell"/>
</dbReference>
<evidence type="ECO:0000256" key="1">
    <source>
        <dbReference type="ARBA" id="ARBA00004141"/>
    </source>
</evidence>
<name>A0AA38S016_9PEZI</name>
<evidence type="ECO:0000256" key="4">
    <source>
        <dbReference type="ARBA" id="ARBA00023136"/>
    </source>
</evidence>
<comment type="subcellular location">
    <subcellularLocation>
        <location evidence="1">Membrane</location>
        <topology evidence="1">Multi-pass membrane protein</topology>
    </subcellularLocation>
</comment>
<dbReference type="EMBL" id="JANBVN010000064">
    <property type="protein sequence ID" value="KAJ9151478.1"/>
    <property type="molecule type" value="Genomic_DNA"/>
</dbReference>
<feature type="transmembrane region" description="Helical" evidence="5">
    <location>
        <begin position="47"/>
        <end position="64"/>
    </location>
</feature>
<evidence type="ECO:0000256" key="2">
    <source>
        <dbReference type="ARBA" id="ARBA00022692"/>
    </source>
</evidence>
<keyword evidence="3 5" id="KW-1133">Transmembrane helix</keyword>
<keyword evidence="4 5" id="KW-0472">Membrane</keyword>
<comment type="caution">
    <text evidence="6">The sequence shown here is derived from an EMBL/GenBank/DDBJ whole genome shotgun (WGS) entry which is preliminary data.</text>
</comment>
<feature type="transmembrane region" description="Helical" evidence="5">
    <location>
        <begin position="125"/>
        <end position="145"/>
    </location>
</feature>
<dbReference type="Proteomes" id="UP001174691">
    <property type="component" value="Unassembled WGS sequence"/>
</dbReference>
<dbReference type="AlphaFoldDB" id="A0AA38S016"/>
<dbReference type="Pfam" id="PF04479">
    <property type="entry name" value="RTA1"/>
    <property type="match status" value="1"/>
</dbReference>
<protein>
    <submittedName>
        <fullName evidence="6">Protein RTA1</fullName>
    </submittedName>
</protein>
<evidence type="ECO:0000313" key="6">
    <source>
        <dbReference type="EMBL" id="KAJ9151478.1"/>
    </source>
</evidence>
<keyword evidence="7" id="KW-1185">Reference proteome</keyword>